<keyword evidence="2" id="KW-1185">Reference proteome</keyword>
<evidence type="ECO:0000313" key="2">
    <source>
        <dbReference type="Proteomes" id="UP001186974"/>
    </source>
</evidence>
<dbReference type="EMBL" id="JAWDJW010004189">
    <property type="protein sequence ID" value="KAK3076247.1"/>
    <property type="molecule type" value="Genomic_DNA"/>
</dbReference>
<protein>
    <submittedName>
        <fullName evidence="1">Cys-Gly metallodipeptidase</fullName>
    </submittedName>
</protein>
<feature type="non-terminal residue" evidence="1">
    <location>
        <position position="1"/>
    </location>
</feature>
<gene>
    <name evidence="1" type="primary">DUG1_2</name>
    <name evidence="1" type="ORF">LTS18_013515</name>
</gene>
<name>A0ACC3DI79_9PEZI</name>
<comment type="caution">
    <text evidence="1">The sequence shown here is derived from an EMBL/GenBank/DDBJ whole genome shotgun (WGS) entry which is preliminary data.</text>
</comment>
<reference evidence="1" key="1">
    <citation type="submission" date="2024-09" db="EMBL/GenBank/DDBJ databases">
        <title>Black Yeasts Isolated from many extreme environments.</title>
        <authorList>
            <person name="Coleine C."/>
            <person name="Stajich J.E."/>
            <person name="Selbmann L."/>
        </authorList>
    </citation>
    <scope>NUCLEOTIDE SEQUENCE</scope>
    <source>
        <strain evidence="1">CCFEE 5737</strain>
    </source>
</reference>
<sequence length="98" mass="10813">HGGKWWVASPDHWNFTAAAKAVEHVWGVKPDLTREGGSIPVTLTFEQATGKNVLLLPMGSSTDAAHSINEKLDRRNYIEGIKLLGSYLHYVAEEPMKA</sequence>
<proteinExistence type="predicted"/>
<organism evidence="1 2">
    <name type="scientific">Coniosporium uncinatum</name>
    <dbReference type="NCBI Taxonomy" id="93489"/>
    <lineage>
        <taxon>Eukaryota</taxon>
        <taxon>Fungi</taxon>
        <taxon>Dikarya</taxon>
        <taxon>Ascomycota</taxon>
        <taxon>Pezizomycotina</taxon>
        <taxon>Dothideomycetes</taxon>
        <taxon>Dothideomycetes incertae sedis</taxon>
        <taxon>Coniosporium</taxon>
    </lineage>
</organism>
<accession>A0ACC3DI79</accession>
<dbReference type="Proteomes" id="UP001186974">
    <property type="component" value="Unassembled WGS sequence"/>
</dbReference>
<evidence type="ECO:0000313" key="1">
    <source>
        <dbReference type="EMBL" id="KAK3076247.1"/>
    </source>
</evidence>